<comment type="similarity">
    <text evidence="1">Belongs to the membrane fusion protein (MFP) (TC 8.A.1) family.</text>
</comment>
<dbReference type="Gene3D" id="2.40.30.170">
    <property type="match status" value="1"/>
</dbReference>
<dbReference type="GO" id="GO:0015562">
    <property type="term" value="F:efflux transmembrane transporter activity"/>
    <property type="evidence" value="ECO:0007669"/>
    <property type="project" value="TreeGrafter"/>
</dbReference>
<dbReference type="Gene3D" id="1.10.287.470">
    <property type="entry name" value="Helix hairpin bin"/>
    <property type="match status" value="1"/>
</dbReference>
<dbReference type="PANTHER" id="PTHR30469">
    <property type="entry name" value="MULTIDRUG RESISTANCE PROTEIN MDTA"/>
    <property type="match status" value="1"/>
</dbReference>
<evidence type="ECO:0000259" key="2">
    <source>
        <dbReference type="Pfam" id="PF25876"/>
    </source>
</evidence>
<dbReference type="Pfam" id="PF25917">
    <property type="entry name" value="BSH_RND"/>
    <property type="match status" value="1"/>
</dbReference>
<dbReference type="Gene3D" id="2.40.420.20">
    <property type="match status" value="1"/>
</dbReference>
<dbReference type="GO" id="GO:1990281">
    <property type="term" value="C:efflux pump complex"/>
    <property type="evidence" value="ECO:0007669"/>
    <property type="project" value="TreeGrafter"/>
</dbReference>
<evidence type="ECO:0000313" key="7">
    <source>
        <dbReference type="Proteomes" id="UP001359886"/>
    </source>
</evidence>
<feature type="domain" description="YknX-like C-terminal permuted SH3-like" evidence="5">
    <location>
        <begin position="292"/>
        <end position="359"/>
    </location>
</feature>
<dbReference type="Pfam" id="PF25954">
    <property type="entry name" value="Beta-barrel_RND_2"/>
    <property type="match status" value="1"/>
</dbReference>
<feature type="domain" description="Multidrug resistance protein MdtA-like alpha-helical hairpin" evidence="2">
    <location>
        <begin position="118"/>
        <end position="173"/>
    </location>
</feature>
<dbReference type="InterPro" id="IPR058792">
    <property type="entry name" value="Beta-barrel_RND_2"/>
</dbReference>
<dbReference type="InterPro" id="IPR058624">
    <property type="entry name" value="MdtA-like_HH"/>
</dbReference>
<evidence type="ECO:0000313" key="6">
    <source>
        <dbReference type="EMBL" id="MEJ8566792.1"/>
    </source>
</evidence>
<dbReference type="Pfam" id="PF25876">
    <property type="entry name" value="HH_MFP_RND"/>
    <property type="match status" value="1"/>
</dbReference>
<feature type="domain" description="CusB-like beta-barrel" evidence="4">
    <location>
        <begin position="213"/>
        <end position="281"/>
    </location>
</feature>
<dbReference type="PANTHER" id="PTHR30469:SF38">
    <property type="entry name" value="HLYD FAMILY SECRETION PROTEIN"/>
    <property type="match status" value="1"/>
</dbReference>
<evidence type="ECO:0000259" key="3">
    <source>
        <dbReference type="Pfam" id="PF25917"/>
    </source>
</evidence>
<dbReference type="NCBIfam" id="TIGR01730">
    <property type="entry name" value="RND_mfp"/>
    <property type="match status" value="1"/>
</dbReference>
<reference evidence="6 7" key="1">
    <citation type="submission" date="2024-02" db="EMBL/GenBank/DDBJ databases">
        <title>A novel Wenzhouxiangellaceae bacterium, isolated from coastal sediments.</title>
        <authorList>
            <person name="Du Z.-J."/>
            <person name="Ye Y.-Q."/>
            <person name="Zhang X.-Y."/>
        </authorList>
    </citation>
    <scope>NUCLEOTIDE SEQUENCE [LARGE SCALE GENOMIC DNA]</scope>
    <source>
        <strain evidence="6 7">CH-27</strain>
    </source>
</reference>
<dbReference type="Pfam" id="PF25989">
    <property type="entry name" value="YknX_C"/>
    <property type="match status" value="1"/>
</dbReference>
<evidence type="ECO:0000256" key="1">
    <source>
        <dbReference type="ARBA" id="ARBA00009477"/>
    </source>
</evidence>
<comment type="caution">
    <text evidence="6">The sequence shown here is derived from an EMBL/GenBank/DDBJ whole genome shotgun (WGS) entry which is preliminary data.</text>
</comment>
<proteinExistence type="inferred from homology"/>
<dbReference type="Proteomes" id="UP001359886">
    <property type="component" value="Unassembled WGS sequence"/>
</dbReference>
<accession>A0AAW9R724</accession>
<evidence type="ECO:0000259" key="5">
    <source>
        <dbReference type="Pfam" id="PF25989"/>
    </source>
</evidence>
<evidence type="ECO:0000259" key="4">
    <source>
        <dbReference type="Pfam" id="PF25954"/>
    </source>
</evidence>
<gene>
    <name evidence="6" type="ORF">V3330_04045</name>
</gene>
<name>A0AAW9R724_9GAMM</name>
<dbReference type="InterPro" id="IPR058637">
    <property type="entry name" value="YknX-like_C"/>
</dbReference>
<organism evidence="6 7">
    <name type="scientific">Elongatibacter sediminis</name>
    <dbReference type="NCBI Taxonomy" id="3119006"/>
    <lineage>
        <taxon>Bacteria</taxon>
        <taxon>Pseudomonadati</taxon>
        <taxon>Pseudomonadota</taxon>
        <taxon>Gammaproteobacteria</taxon>
        <taxon>Chromatiales</taxon>
        <taxon>Wenzhouxiangellaceae</taxon>
        <taxon>Elongatibacter</taxon>
    </lineage>
</organism>
<dbReference type="SUPFAM" id="SSF111369">
    <property type="entry name" value="HlyD-like secretion proteins"/>
    <property type="match status" value="1"/>
</dbReference>
<feature type="domain" description="Multidrug resistance protein MdtA-like barrel-sandwich hybrid" evidence="3">
    <location>
        <begin position="78"/>
        <end position="199"/>
    </location>
</feature>
<dbReference type="FunFam" id="2.40.30.170:FF:000010">
    <property type="entry name" value="Efflux RND transporter periplasmic adaptor subunit"/>
    <property type="match status" value="1"/>
</dbReference>
<dbReference type="InterPro" id="IPR006143">
    <property type="entry name" value="RND_pump_MFP"/>
</dbReference>
<sequence>MTMRWIEPVEERGGTAILLAGLLVSGLLLQGCMPQANGSIDDEDPAEDAAIPVESVRVRNDDVAAFYSGTTTIEADQQATVVSQITGVVLKIHAEEGQYVEAGQLLARVEPDRYRLEFERSNATLKRLEMEFQRKQELFNKQLVSAEDFERVSAEYEAQKAQVALARLDLRYTEIRAPLSGYVAERMIREGNLVQLHQPVYRITSYDPLLAVLHVPERELSVLHTGLDVTVRLDALPGTLFTGTVTRISPVIDPDTGTFRVTAEVDDPNGIVKPGLFGRVDILYDLREDVPVIPRTAVITEDERNHVFVIGEDNSVSRRAVMLGYERNGVIEVTEGVDAGERVVTAGKGSLSEGVKVQVVGIEPGEGVSRPSGGIGPGT</sequence>
<protein>
    <submittedName>
        <fullName evidence="6">Efflux RND transporter periplasmic adaptor subunit</fullName>
    </submittedName>
</protein>
<dbReference type="EMBL" id="JAZHOG010000002">
    <property type="protein sequence ID" value="MEJ8566792.1"/>
    <property type="molecule type" value="Genomic_DNA"/>
</dbReference>
<dbReference type="PROSITE" id="PS51257">
    <property type="entry name" value="PROKAR_LIPOPROTEIN"/>
    <property type="match status" value="1"/>
</dbReference>
<keyword evidence="7" id="KW-1185">Reference proteome</keyword>
<dbReference type="InterPro" id="IPR058625">
    <property type="entry name" value="MdtA-like_BSH"/>
</dbReference>
<dbReference type="Gene3D" id="2.40.50.100">
    <property type="match status" value="1"/>
</dbReference>
<dbReference type="AlphaFoldDB" id="A0AAW9R724"/>